<evidence type="ECO:0000313" key="13">
    <source>
        <dbReference type="EMBL" id="KAG7172029.1"/>
    </source>
</evidence>
<evidence type="ECO:0000256" key="7">
    <source>
        <dbReference type="ARBA" id="ARBA00022792"/>
    </source>
</evidence>
<keyword evidence="5" id="KW-0813">Transport</keyword>
<dbReference type="Proteomes" id="UP000747542">
    <property type="component" value="Unassembled WGS sequence"/>
</dbReference>
<keyword evidence="14" id="KW-1185">Reference proteome</keyword>
<evidence type="ECO:0000256" key="10">
    <source>
        <dbReference type="ARBA" id="ARBA00023136"/>
    </source>
</evidence>
<dbReference type="AlphaFoldDB" id="A0A8J5N2N9"/>
<keyword evidence="6" id="KW-0679">Respiratory chain</keyword>
<dbReference type="GO" id="GO:0005758">
    <property type="term" value="C:mitochondrial intermembrane space"/>
    <property type="evidence" value="ECO:0007669"/>
    <property type="project" value="UniProtKB-SubCell"/>
</dbReference>
<evidence type="ECO:0000256" key="6">
    <source>
        <dbReference type="ARBA" id="ARBA00022660"/>
    </source>
</evidence>
<organism evidence="13 14">
    <name type="scientific">Homarus americanus</name>
    <name type="common">American lobster</name>
    <dbReference type="NCBI Taxonomy" id="6706"/>
    <lineage>
        <taxon>Eukaryota</taxon>
        <taxon>Metazoa</taxon>
        <taxon>Ecdysozoa</taxon>
        <taxon>Arthropoda</taxon>
        <taxon>Crustacea</taxon>
        <taxon>Multicrustacea</taxon>
        <taxon>Malacostraca</taxon>
        <taxon>Eumalacostraca</taxon>
        <taxon>Eucarida</taxon>
        <taxon>Decapoda</taxon>
        <taxon>Pleocyemata</taxon>
        <taxon>Astacidea</taxon>
        <taxon>Nephropoidea</taxon>
        <taxon>Nephropidae</taxon>
        <taxon>Homarus</taxon>
    </lineage>
</organism>
<comment type="subcellular location">
    <subcellularLocation>
        <location evidence="3">Mitochondrion inner membrane</location>
        <topology evidence="3">Peripheral membrane protein</topology>
    </subcellularLocation>
    <subcellularLocation>
        <location evidence="2">Mitochondrion intermembrane space</location>
    </subcellularLocation>
</comment>
<protein>
    <submittedName>
        <fullName evidence="13">NADH dehydrogenase [ubiquinone] iron-sulfur protein 5-like</fullName>
    </submittedName>
</protein>
<feature type="disulfide bond" evidence="12">
    <location>
        <begin position="39"/>
        <end position="52"/>
    </location>
</feature>
<evidence type="ECO:0000256" key="11">
    <source>
        <dbReference type="ARBA" id="ARBA00023157"/>
    </source>
</evidence>
<comment type="caution">
    <text evidence="13">The sequence shown here is derived from an EMBL/GenBank/DDBJ whole genome shotgun (WGS) entry which is preliminary data.</text>
</comment>
<dbReference type="GO" id="GO:0005743">
    <property type="term" value="C:mitochondrial inner membrane"/>
    <property type="evidence" value="ECO:0007669"/>
    <property type="project" value="UniProtKB-SubCell"/>
</dbReference>
<dbReference type="PANTHER" id="PTHR21268">
    <property type="entry name" value="NADH DEHYDROGENASE [UBIQUINONE] IRON-SULFUR PROTEIN 5"/>
    <property type="match status" value="1"/>
</dbReference>
<gene>
    <name evidence="13" type="primary">NDUFS5-L</name>
    <name evidence="13" type="ORF">Hamer_G001005</name>
</gene>
<evidence type="ECO:0000256" key="4">
    <source>
        <dbReference type="ARBA" id="ARBA00007372"/>
    </source>
</evidence>
<accession>A0A8J5N2N9</accession>
<keyword evidence="11 12" id="KW-1015">Disulfide bond</keyword>
<evidence type="ECO:0000256" key="1">
    <source>
        <dbReference type="ARBA" id="ARBA00003195"/>
    </source>
</evidence>
<evidence type="ECO:0000256" key="2">
    <source>
        <dbReference type="ARBA" id="ARBA00004569"/>
    </source>
</evidence>
<comment type="function">
    <text evidence="1">Accessory subunit of the mitochondrial membrane respiratory chain NADH dehydrogenase (Complex I), that is believed not to be involved in catalysis. Complex I functions in the transfer of electrons from NADH to the respiratory chain. The immediate electron acceptor for the enzyme is believed to be ubiquinone.</text>
</comment>
<evidence type="ECO:0000256" key="8">
    <source>
        <dbReference type="ARBA" id="ARBA00022982"/>
    </source>
</evidence>
<dbReference type="PROSITE" id="PS51808">
    <property type="entry name" value="CHCH"/>
    <property type="match status" value="1"/>
</dbReference>
<keyword evidence="7" id="KW-0999">Mitochondrion inner membrane</keyword>
<keyword evidence="8" id="KW-0249">Electron transport</keyword>
<sequence length="103" mass="11811">MATHIAPAFRTPLTDLTGGILTHQSSSKCADFEMRAMECLEAYGVQRGKTRCIDYLDDLRECTYKTKQLSRVAAMRHERHRQWITGERSSENHYAPAARTDSY</sequence>
<reference evidence="13" key="1">
    <citation type="journal article" date="2021" name="Sci. Adv.">
        <title>The American lobster genome reveals insights on longevity, neural, and immune adaptations.</title>
        <authorList>
            <person name="Polinski J.M."/>
            <person name="Zimin A.V."/>
            <person name="Clark K.F."/>
            <person name="Kohn A.B."/>
            <person name="Sadowski N."/>
            <person name="Timp W."/>
            <person name="Ptitsyn A."/>
            <person name="Khanna P."/>
            <person name="Romanova D.Y."/>
            <person name="Williams P."/>
            <person name="Greenwood S.J."/>
            <person name="Moroz L.L."/>
            <person name="Walt D.R."/>
            <person name="Bodnar A.G."/>
        </authorList>
    </citation>
    <scope>NUCLEOTIDE SEQUENCE</scope>
    <source>
        <strain evidence="13">GMGI-L3</strain>
    </source>
</reference>
<proteinExistence type="inferred from homology"/>
<evidence type="ECO:0000256" key="12">
    <source>
        <dbReference type="PIRSR" id="PIRSR619342-50"/>
    </source>
</evidence>
<feature type="disulfide bond" evidence="12">
    <location>
        <begin position="29"/>
        <end position="62"/>
    </location>
</feature>
<evidence type="ECO:0000256" key="5">
    <source>
        <dbReference type="ARBA" id="ARBA00022448"/>
    </source>
</evidence>
<keyword evidence="9" id="KW-0496">Mitochondrion</keyword>
<name>A0A8J5N2N9_HOMAM</name>
<dbReference type="EMBL" id="JAHLQT010011632">
    <property type="protein sequence ID" value="KAG7172029.1"/>
    <property type="molecule type" value="Genomic_DNA"/>
</dbReference>
<keyword evidence="10" id="KW-0472">Membrane</keyword>
<dbReference type="PANTHER" id="PTHR21268:SF2">
    <property type="entry name" value="NADH DEHYDROGENASE [UBIQUINONE] IRON-SULFUR PROTEIN 5"/>
    <property type="match status" value="1"/>
</dbReference>
<evidence type="ECO:0000313" key="14">
    <source>
        <dbReference type="Proteomes" id="UP000747542"/>
    </source>
</evidence>
<evidence type="ECO:0000256" key="3">
    <source>
        <dbReference type="ARBA" id="ARBA00004637"/>
    </source>
</evidence>
<dbReference type="Pfam" id="PF10200">
    <property type="entry name" value="Ndufs5"/>
    <property type="match status" value="1"/>
</dbReference>
<evidence type="ECO:0000256" key="9">
    <source>
        <dbReference type="ARBA" id="ARBA00023128"/>
    </source>
</evidence>
<comment type="similarity">
    <text evidence="4">Belongs to the complex I NDUFS5 subunit family.</text>
</comment>
<dbReference type="InterPro" id="IPR019342">
    <property type="entry name" value="NADH_UbQ_OxRdtase_FeS-su5"/>
</dbReference>